<dbReference type="EMBL" id="BDMD01000050">
    <property type="protein sequence ID" value="GBF09251.1"/>
    <property type="molecule type" value="Genomic_DNA"/>
</dbReference>
<feature type="transmembrane region" description="Helical" evidence="1">
    <location>
        <begin position="67"/>
        <end position="88"/>
    </location>
</feature>
<name>A0A401H9Y6_AERPX</name>
<gene>
    <name evidence="2" type="ORF">apy_09760</name>
</gene>
<proteinExistence type="predicted"/>
<feature type="transmembrane region" description="Helical" evidence="1">
    <location>
        <begin position="36"/>
        <end position="55"/>
    </location>
</feature>
<feature type="transmembrane region" description="Helical" evidence="1">
    <location>
        <begin position="6"/>
        <end position="29"/>
    </location>
</feature>
<keyword evidence="1" id="KW-0472">Membrane</keyword>
<keyword evidence="1" id="KW-1133">Transmembrane helix</keyword>
<protein>
    <submittedName>
        <fullName evidence="2">Uncharacterized protein</fullName>
    </submittedName>
</protein>
<dbReference type="Proteomes" id="UP000291213">
    <property type="component" value="Unassembled WGS sequence"/>
</dbReference>
<evidence type="ECO:0000313" key="3">
    <source>
        <dbReference type="Proteomes" id="UP000291213"/>
    </source>
</evidence>
<accession>A0A401H9Y6</accession>
<feature type="transmembrane region" description="Helical" evidence="1">
    <location>
        <begin position="128"/>
        <end position="148"/>
    </location>
</feature>
<dbReference type="AlphaFoldDB" id="A0A401H9Y6"/>
<reference evidence="2 3" key="1">
    <citation type="submission" date="2017-02" db="EMBL/GenBank/DDBJ databases">
        <title>isolation and characterization of a novel temperate virus Aeropyrum globular virus 1 infecting hyperthermophilic archaeon Aeropyrum.</title>
        <authorList>
            <person name="Yumiya M."/>
            <person name="Yoshida T."/>
            <person name="Sako Y."/>
        </authorList>
    </citation>
    <scope>NUCLEOTIDE SEQUENCE [LARGE SCALE GENOMIC DNA]</scope>
    <source>
        <strain evidence="2 3">YK1-12-2013</strain>
    </source>
</reference>
<comment type="caution">
    <text evidence="2">The sequence shown here is derived from an EMBL/GenBank/DDBJ whole genome shotgun (WGS) entry which is preliminary data.</text>
</comment>
<dbReference type="RefSeq" id="WP_131160239.1">
    <property type="nucleotide sequence ID" value="NZ_BDMD01000050.1"/>
</dbReference>
<evidence type="ECO:0000256" key="1">
    <source>
        <dbReference type="SAM" id="Phobius"/>
    </source>
</evidence>
<organism evidence="2 3">
    <name type="scientific">Aeropyrum pernix</name>
    <dbReference type="NCBI Taxonomy" id="56636"/>
    <lineage>
        <taxon>Archaea</taxon>
        <taxon>Thermoproteota</taxon>
        <taxon>Thermoprotei</taxon>
        <taxon>Desulfurococcales</taxon>
        <taxon>Desulfurococcaceae</taxon>
        <taxon>Aeropyrum</taxon>
    </lineage>
</organism>
<sequence length="187" mass="19042">MVEGVLAALYSASAALFTLIAAVLARAYLRLGLQELAGVAWGFSLLAASSAMGAAEMLVGSPRAAVSLYVGSASLAAAGLAIILFSNLESRRSIPPIQLAAPLVMAVSIDSIAGVLGLLAGYTSRGLARLGFALIGASHLGRVVSVYLMPGKEAVALLLASELLRSLAAFIMSLYYSGRVVGSGEEE</sequence>
<keyword evidence="1" id="KW-0812">Transmembrane</keyword>
<feature type="transmembrane region" description="Helical" evidence="1">
    <location>
        <begin position="100"/>
        <end position="122"/>
    </location>
</feature>
<feature type="transmembrane region" description="Helical" evidence="1">
    <location>
        <begin position="155"/>
        <end position="176"/>
    </location>
</feature>
<evidence type="ECO:0000313" key="2">
    <source>
        <dbReference type="EMBL" id="GBF09251.1"/>
    </source>
</evidence>